<dbReference type="Pfam" id="PF01179">
    <property type="entry name" value="Cu_amine_oxid"/>
    <property type="match status" value="1"/>
</dbReference>
<keyword evidence="3" id="KW-1185">Reference proteome</keyword>
<comment type="PTM">
    <text evidence="1">Topaquinone (TPQ) is generated by copper-dependent autoxidation of a specific tyrosyl residue.</text>
</comment>
<dbReference type="PANTHER" id="PTHR10638">
    <property type="entry name" value="COPPER AMINE OXIDASE"/>
    <property type="match status" value="1"/>
</dbReference>
<dbReference type="EC" id="1.4.3.-" evidence="1"/>
<comment type="cofactor">
    <cofactor evidence="1">
        <name>Cu cation</name>
        <dbReference type="ChEBI" id="CHEBI:23378"/>
    </cofactor>
    <text evidence="1">Contains 1 topaquinone per subunit.</text>
</comment>
<name>A0ABM1LEG3_GEKJA</name>
<accession>A0ABM1LEG3</accession>
<feature type="domain" description="Copper amine oxidase catalytic" evidence="2">
    <location>
        <begin position="1"/>
        <end position="44"/>
    </location>
</feature>
<dbReference type="InterPro" id="IPR036460">
    <property type="entry name" value="Cu_amine_oxidase_C_sf"/>
</dbReference>
<dbReference type="PANTHER" id="PTHR10638:SF4">
    <property type="entry name" value="RETINA-SPECIFIC COPPER AMINE OXIDASE"/>
    <property type="match status" value="1"/>
</dbReference>
<keyword evidence="1" id="KW-0479">Metal-binding</keyword>
<evidence type="ECO:0000256" key="1">
    <source>
        <dbReference type="RuleBase" id="RU000672"/>
    </source>
</evidence>
<evidence type="ECO:0000313" key="4">
    <source>
        <dbReference type="RefSeq" id="XP_015284350.1"/>
    </source>
</evidence>
<feature type="non-terminal residue" evidence="4">
    <location>
        <position position="1"/>
    </location>
</feature>
<evidence type="ECO:0000313" key="3">
    <source>
        <dbReference type="Proteomes" id="UP000694871"/>
    </source>
</evidence>
<comment type="similarity">
    <text evidence="1">Belongs to the copper/topaquinone oxidase family.</text>
</comment>
<sequence>LVAWVNVGFLHIPHAEDIPNTVTIGNEVGFILRPYNYFDEDPSIFSPDGVFFTSLEDPTSCLVNHLACLAKAAACLPNFLPFTYEGFQNLTRL</sequence>
<reference evidence="4" key="1">
    <citation type="submission" date="2025-08" db="UniProtKB">
        <authorList>
            <consortium name="RefSeq"/>
        </authorList>
    </citation>
    <scope>IDENTIFICATION</scope>
</reference>
<gene>
    <name evidence="4" type="primary">LOC107125442</name>
</gene>
<dbReference type="InterPro" id="IPR000269">
    <property type="entry name" value="Cu_amine_oxidase"/>
</dbReference>
<dbReference type="InterPro" id="IPR015798">
    <property type="entry name" value="Cu_amine_oxidase_C"/>
</dbReference>
<keyword evidence="1" id="KW-0801">TPQ</keyword>
<dbReference type="GeneID" id="107125442"/>
<dbReference type="Proteomes" id="UP000694871">
    <property type="component" value="Unplaced"/>
</dbReference>
<protein>
    <recommendedName>
        <fullName evidence="1">Amine oxidase</fullName>
        <ecNumber evidence="1">1.4.3.-</ecNumber>
    </recommendedName>
</protein>
<dbReference type="RefSeq" id="XP_015284350.1">
    <property type="nucleotide sequence ID" value="XM_015428864.1"/>
</dbReference>
<evidence type="ECO:0000259" key="2">
    <source>
        <dbReference type="Pfam" id="PF01179"/>
    </source>
</evidence>
<dbReference type="Gene3D" id="2.70.98.20">
    <property type="entry name" value="Copper amine oxidase, catalytic domain"/>
    <property type="match status" value="1"/>
</dbReference>
<keyword evidence="1" id="KW-0560">Oxidoreductase</keyword>
<organism evidence="3 4">
    <name type="scientific">Gekko japonicus</name>
    <name type="common">Schlegel's Japanese gecko</name>
    <dbReference type="NCBI Taxonomy" id="146911"/>
    <lineage>
        <taxon>Eukaryota</taxon>
        <taxon>Metazoa</taxon>
        <taxon>Chordata</taxon>
        <taxon>Craniata</taxon>
        <taxon>Vertebrata</taxon>
        <taxon>Euteleostomi</taxon>
        <taxon>Lepidosauria</taxon>
        <taxon>Squamata</taxon>
        <taxon>Bifurcata</taxon>
        <taxon>Gekkota</taxon>
        <taxon>Gekkonidae</taxon>
        <taxon>Gekkoninae</taxon>
        <taxon>Gekko</taxon>
    </lineage>
</organism>
<dbReference type="SUPFAM" id="SSF49998">
    <property type="entry name" value="Amine oxidase catalytic domain"/>
    <property type="match status" value="1"/>
</dbReference>
<proteinExistence type="inferred from homology"/>
<keyword evidence="1" id="KW-0186">Copper</keyword>